<accession>A0A7S2YIB5</accession>
<proteinExistence type="predicted"/>
<gene>
    <name evidence="2" type="ORF">APAL1065_LOCUS18086</name>
</gene>
<evidence type="ECO:0000256" key="1">
    <source>
        <dbReference type="SAM" id="Phobius"/>
    </source>
</evidence>
<dbReference type="AlphaFoldDB" id="A0A7S2YIB5"/>
<keyword evidence="1" id="KW-0812">Transmembrane</keyword>
<reference evidence="2" key="1">
    <citation type="submission" date="2021-01" db="EMBL/GenBank/DDBJ databases">
        <authorList>
            <person name="Corre E."/>
            <person name="Pelletier E."/>
            <person name="Niang G."/>
            <person name="Scheremetjew M."/>
            <person name="Finn R."/>
            <person name="Kale V."/>
            <person name="Holt S."/>
            <person name="Cochrane G."/>
            <person name="Meng A."/>
            <person name="Brown T."/>
            <person name="Cohen L."/>
        </authorList>
    </citation>
    <scope>NUCLEOTIDE SEQUENCE</scope>
    <source>
        <strain evidence="2">CCMP125</strain>
    </source>
</reference>
<organism evidence="2">
    <name type="scientific">Entomoneis paludosa</name>
    <dbReference type="NCBI Taxonomy" id="265537"/>
    <lineage>
        <taxon>Eukaryota</taxon>
        <taxon>Sar</taxon>
        <taxon>Stramenopiles</taxon>
        <taxon>Ochrophyta</taxon>
        <taxon>Bacillariophyta</taxon>
        <taxon>Bacillariophyceae</taxon>
        <taxon>Bacillariophycidae</taxon>
        <taxon>Entomoneidaceae</taxon>
        <taxon>Entomoneis</taxon>
    </lineage>
</organism>
<dbReference type="EMBL" id="HBHT01026938">
    <property type="protein sequence ID" value="CAD9977973.1"/>
    <property type="molecule type" value="Transcribed_RNA"/>
</dbReference>
<feature type="transmembrane region" description="Helical" evidence="1">
    <location>
        <begin position="64"/>
        <end position="86"/>
    </location>
</feature>
<protein>
    <submittedName>
        <fullName evidence="2">Uncharacterized protein</fullName>
    </submittedName>
</protein>
<keyword evidence="1" id="KW-1133">Transmembrane helix</keyword>
<name>A0A7S2YIB5_9STRA</name>
<sequence>MYNKYSIHKDHSLFIILKHRFQGILYSWQLRFQIAKELEGGGASLRAFFSNSFRSLLATIFRAFLSNLTGACFLLSNLTGACFLLASDAVTGFRAFVLLVTVFATDALPR</sequence>
<evidence type="ECO:0000313" key="2">
    <source>
        <dbReference type="EMBL" id="CAD9977973.1"/>
    </source>
</evidence>
<keyword evidence="1" id="KW-0472">Membrane</keyword>